<feature type="binding site" evidence="7">
    <location>
        <position position="105"/>
    </location>
    <ligand>
        <name>Zn(2+)</name>
        <dbReference type="ChEBI" id="CHEBI:29105"/>
        <label>1</label>
    </ligand>
</feature>
<comment type="cofactor">
    <cofactor evidence="1">
        <name>Zn(2+)</name>
        <dbReference type="ChEBI" id="CHEBI:29105"/>
    </cofactor>
</comment>
<dbReference type="SUPFAM" id="SSF53187">
    <property type="entry name" value="Zn-dependent exopeptidases"/>
    <property type="match status" value="1"/>
</dbReference>
<dbReference type="Pfam" id="PF01546">
    <property type="entry name" value="Peptidase_M20"/>
    <property type="match status" value="1"/>
</dbReference>
<feature type="binding site" evidence="7">
    <location>
        <position position="105"/>
    </location>
    <ligand>
        <name>Zn(2+)</name>
        <dbReference type="ChEBI" id="CHEBI:29105"/>
        <label>2</label>
    </ligand>
</feature>
<sequence length="374" mass="41334">MKKERLLDNLVEMLKIHSPSKKEGEYAKYLINLLKEMGASIYLDEGYLQYGGDSPSIIAKFPGDIEGDGVTLAAHMDVIEPNLNVEPIIEGNIIKTDGSTTLGGDDKGGIASIIEALRTIKEEKISHKDIYVVLTPCEEVGMLGAKYFNWDKVPHDMLPSKNMIVVDNAGDAGIIAHSAPSKYDIEISFQGRKAHAGIEPEKGINAISIASYALSHMNIGRIDDLTTSNISTINSEFPSNVVPDICRITGEVRSHSEAKILEIIDSYKKLCDEAIEKFGGNYKLDYKCDYPVLKPKDDLKFAREFAKVYEEINVPSELKVIGGGSDSNIFAEQGFNSIIIGVGMNKVHTVEEYLEIDELLKTTEAIVRYIKRNE</sequence>
<dbReference type="NCBIfam" id="TIGR01883">
    <property type="entry name" value="PepT-like"/>
    <property type="match status" value="1"/>
</dbReference>
<keyword evidence="4" id="KW-0862">Zinc</keyword>
<evidence type="ECO:0000256" key="7">
    <source>
        <dbReference type="PIRSR" id="PIRSR001123-2"/>
    </source>
</evidence>
<reference evidence="10" key="1">
    <citation type="submission" date="2016-11" db="EMBL/GenBank/DDBJ databases">
        <authorList>
            <person name="Varghese N."/>
            <person name="Submissions S."/>
        </authorList>
    </citation>
    <scope>NUCLEOTIDE SEQUENCE [LARGE SCALE GENOMIC DNA]</scope>
    <source>
        <strain evidence="10">DSM 18095</strain>
    </source>
</reference>
<protein>
    <submittedName>
        <fullName evidence="9">Peptidase T-like protein</fullName>
    </submittedName>
</protein>
<keyword evidence="2 7" id="KW-0479">Metal-binding</keyword>
<feature type="active site" description="Proton acceptor" evidence="6">
    <location>
        <position position="138"/>
    </location>
</feature>
<comment type="cofactor">
    <cofactor evidence="7">
        <name>a divalent metal cation</name>
        <dbReference type="ChEBI" id="CHEBI:60240"/>
    </cofactor>
    <text evidence="7">Binds 2 divalent metal cations per subunit.</text>
</comment>
<evidence type="ECO:0000259" key="8">
    <source>
        <dbReference type="Pfam" id="PF07687"/>
    </source>
</evidence>
<dbReference type="GO" id="GO:0004177">
    <property type="term" value="F:aminopeptidase activity"/>
    <property type="evidence" value="ECO:0007669"/>
    <property type="project" value="UniProtKB-UniRule"/>
</dbReference>
<dbReference type="PIRSF" id="PIRSF001123">
    <property type="entry name" value="PepA_GA"/>
    <property type="match status" value="1"/>
</dbReference>
<dbReference type="RefSeq" id="WP_072975790.1">
    <property type="nucleotide sequence ID" value="NZ_FQTY01000007.1"/>
</dbReference>
<dbReference type="Pfam" id="PF07687">
    <property type="entry name" value="M20_dimer"/>
    <property type="match status" value="1"/>
</dbReference>
<keyword evidence="10" id="KW-1185">Reference proteome</keyword>
<dbReference type="EMBL" id="FQTY01000007">
    <property type="protein sequence ID" value="SHE81524.1"/>
    <property type="molecule type" value="Genomic_DNA"/>
</dbReference>
<dbReference type="SUPFAM" id="SSF55031">
    <property type="entry name" value="Bacterial exopeptidase dimerisation domain"/>
    <property type="match status" value="1"/>
</dbReference>
<feature type="binding site" evidence="7">
    <location>
        <position position="139"/>
    </location>
    <ligand>
        <name>Zn(2+)</name>
        <dbReference type="ChEBI" id="CHEBI:29105"/>
        <label>2</label>
    </ligand>
</feature>
<dbReference type="AlphaFoldDB" id="A0A1M4WJZ9"/>
<evidence type="ECO:0000313" key="10">
    <source>
        <dbReference type="Proteomes" id="UP000184114"/>
    </source>
</evidence>
<evidence type="ECO:0000256" key="2">
    <source>
        <dbReference type="ARBA" id="ARBA00022723"/>
    </source>
</evidence>
<organism evidence="9 10">
    <name type="scientific">Tissierella praeacuta DSM 18095</name>
    <dbReference type="NCBI Taxonomy" id="1123404"/>
    <lineage>
        <taxon>Bacteria</taxon>
        <taxon>Bacillati</taxon>
        <taxon>Bacillota</taxon>
        <taxon>Tissierellia</taxon>
        <taxon>Tissierellales</taxon>
        <taxon>Tissierellaceae</taxon>
        <taxon>Tissierella</taxon>
    </lineage>
</organism>
<dbReference type="InterPro" id="IPR008007">
    <property type="entry name" value="Peptidase_M42"/>
</dbReference>
<dbReference type="PANTHER" id="PTHR42994:SF2">
    <property type="entry name" value="PEPTIDASE"/>
    <property type="match status" value="1"/>
</dbReference>
<name>A0A1M4WJZ9_9FIRM</name>
<evidence type="ECO:0000256" key="4">
    <source>
        <dbReference type="ARBA" id="ARBA00022833"/>
    </source>
</evidence>
<dbReference type="Proteomes" id="UP000184114">
    <property type="component" value="Unassembled WGS sequence"/>
</dbReference>
<evidence type="ECO:0000256" key="6">
    <source>
        <dbReference type="PIRSR" id="PIRSR001123-1"/>
    </source>
</evidence>
<evidence type="ECO:0000256" key="5">
    <source>
        <dbReference type="PIRNR" id="PIRNR001123"/>
    </source>
</evidence>
<dbReference type="PANTHER" id="PTHR42994">
    <property type="entry name" value="PEPTIDASE T"/>
    <property type="match status" value="1"/>
</dbReference>
<gene>
    <name evidence="9" type="ORF">SAMN02745784_01896</name>
</gene>
<proteinExistence type="inferred from homology"/>
<dbReference type="InterPro" id="IPR010162">
    <property type="entry name" value="PepT-like"/>
</dbReference>
<feature type="domain" description="Peptidase M20 dimerisation" evidence="8">
    <location>
        <begin position="186"/>
        <end position="274"/>
    </location>
</feature>
<accession>A0A1M4WJZ9</accession>
<dbReference type="InterPro" id="IPR036264">
    <property type="entry name" value="Bact_exopeptidase_dim_dom"/>
</dbReference>
<evidence type="ECO:0000313" key="9">
    <source>
        <dbReference type="EMBL" id="SHE81524.1"/>
    </source>
</evidence>
<comment type="similarity">
    <text evidence="5">Belongs to the peptidase M42 family.</text>
</comment>
<dbReference type="InterPro" id="IPR002933">
    <property type="entry name" value="Peptidase_M20"/>
</dbReference>
<dbReference type="InterPro" id="IPR011650">
    <property type="entry name" value="Peptidase_M20_dimer"/>
</dbReference>
<keyword evidence="3" id="KW-0378">Hydrolase</keyword>
<dbReference type="Gene3D" id="3.40.630.10">
    <property type="entry name" value="Zn peptidases"/>
    <property type="match status" value="1"/>
</dbReference>
<evidence type="ECO:0000256" key="1">
    <source>
        <dbReference type="ARBA" id="ARBA00001947"/>
    </source>
</evidence>
<dbReference type="Gene3D" id="3.30.70.360">
    <property type="match status" value="1"/>
</dbReference>
<evidence type="ECO:0000256" key="3">
    <source>
        <dbReference type="ARBA" id="ARBA00022801"/>
    </source>
</evidence>
<dbReference type="GeneID" id="90993944"/>
<dbReference type="GO" id="GO:0046872">
    <property type="term" value="F:metal ion binding"/>
    <property type="evidence" value="ECO:0007669"/>
    <property type="project" value="UniProtKB-UniRule"/>
</dbReference>
<dbReference type="STRING" id="1123404.SAMN02745784_01896"/>